<organism evidence="3 4">
    <name type="scientific">Candidatus Berkelbacteria bacterium RBG_13_40_8</name>
    <dbReference type="NCBI Taxonomy" id="1797467"/>
    <lineage>
        <taxon>Bacteria</taxon>
        <taxon>Candidatus Berkelbacteria</taxon>
    </lineage>
</organism>
<feature type="region of interest" description="Disordered" evidence="1">
    <location>
        <begin position="39"/>
        <end position="65"/>
    </location>
</feature>
<keyword evidence="2" id="KW-1133">Transmembrane helix</keyword>
<keyword evidence="2" id="KW-0472">Membrane</keyword>
<reference evidence="3 4" key="1">
    <citation type="journal article" date="2016" name="Nat. Commun.">
        <title>Thousands of microbial genomes shed light on interconnected biogeochemical processes in an aquifer system.</title>
        <authorList>
            <person name="Anantharaman K."/>
            <person name="Brown C.T."/>
            <person name="Hug L.A."/>
            <person name="Sharon I."/>
            <person name="Castelle C.J."/>
            <person name="Probst A.J."/>
            <person name="Thomas B.C."/>
            <person name="Singh A."/>
            <person name="Wilkins M.J."/>
            <person name="Karaoz U."/>
            <person name="Brodie E.L."/>
            <person name="Williams K.H."/>
            <person name="Hubbard S.S."/>
            <person name="Banfield J.F."/>
        </authorList>
    </citation>
    <scope>NUCLEOTIDE SEQUENCE [LARGE SCALE GENOMIC DNA]</scope>
</reference>
<evidence type="ECO:0000256" key="1">
    <source>
        <dbReference type="SAM" id="MobiDB-lite"/>
    </source>
</evidence>
<dbReference type="Proteomes" id="UP000178764">
    <property type="component" value="Unassembled WGS sequence"/>
</dbReference>
<evidence type="ECO:0000313" key="3">
    <source>
        <dbReference type="EMBL" id="OGD57130.1"/>
    </source>
</evidence>
<dbReference type="EMBL" id="MEZT01000005">
    <property type="protein sequence ID" value="OGD57130.1"/>
    <property type="molecule type" value="Genomic_DNA"/>
</dbReference>
<evidence type="ECO:0008006" key="5">
    <source>
        <dbReference type="Google" id="ProtNLM"/>
    </source>
</evidence>
<sequence length="227" mass="24675">MDPAPKPSVSKWLWITLIIVAVLAAGFFAWHFLMGPGKKTETKTTPTPTATTTTPTKTSTEETNTTSTEWLTYTNKTYGYSIQYPPTLTYEEKDGTKNMYFQTAADKAAIAACATRTETECNPSGEINISVDVNAGTTNEEAGKTLTEIITARQRAFLSSDAAPAILGGEPAYEGVMNALSTSYNIISVYNSHTYDLTLTCGADTLDACKHNITADQQRMIDSFTFL</sequence>
<name>A0A1F5DQ11_9BACT</name>
<dbReference type="AlphaFoldDB" id="A0A1F5DQ11"/>
<keyword evidence="2" id="KW-0812">Transmembrane</keyword>
<evidence type="ECO:0000313" key="4">
    <source>
        <dbReference type="Proteomes" id="UP000178764"/>
    </source>
</evidence>
<proteinExistence type="predicted"/>
<feature type="compositionally biased region" description="Low complexity" evidence="1">
    <location>
        <begin position="43"/>
        <end position="65"/>
    </location>
</feature>
<feature type="transmembrane region" description="Helical" evidence="2">
    <location>
        <begin position="12"/>
        <end position="33"/>
    </location>
</feature>
<evidence type="ECO:0000256" key="2">
    <source>
        <dbReference type="SAM" id="Phobius"/>
    </source>
</evidence>
<protein>
    <recommendedName>
        <fullName evidence="5">PsbP C-terminal domain-containing protein</fullName>
    </recommendedName>
</protein>
<comment type="caution">
    <text evidence="3">The sequence shown here is derived from an EMBL/GenBank/DDBJ whole genome shotgun (WGS) entry which is preliminary data.</text>
</comment>
<accession>A0A1F5DQ11</accession>
<gene>
    <name evidence="3" type="ORF">A2V71_01700</name>
</gene>